<dbReference type="EMBL" id="KZ772729">
    <property type="protein sequence ID" value="PTQ37431.1"/>
    <property type="molecule type" value="Genomic_DNA"/>
</dbReference>
<keyword evidence="2" id="KW-1185">Reference proteome</keyword>
<dbReference type="Gramene" id="Mp7g06050.1">
    <property type="protein sequence ID" value="Mp7g06050.1.cds1"/>
    <property type="gene ID" value="Mp7g06050"/>
</dbReference>
<evidence type="ECO:0000313" key="2">
    <source>
        <dbReference type="Proteomes" id="UP000244005"/>
    </source>
</evidence>
<sequence length="107" mass="12571">MASRAIDPQSIKLIWKLNLETLAFSQAVQKWLYFSEQMAGERAENILTSVSQVDLYLGSRWFKLLRTKVCRRILLDAIRPLGFGLLQIPLLELSEIWFRVDRKIHMH</sequence>
<reference evidence="2" key="1">
    <citation type="journal article" date="2017" name="Cell">
        <title>Insights into land plant evolution garnered from the Marchantia polymorpha genome.</title>
        <authorList>
            <person name="Bowman J.L."/>
            <person name="Kohchi T."/>
            <person name="Yamato K.T."/>
            <person name="Jenkins J."/>
            <person name="Shu S."/>
            <person name="Ishizaki K."/>
            <person name="Yamaoka S."/>
            <person name="Nishihama R."/>
            <person name="Nakamura Y."/>
            <person name="Berger F."/>
            <person name="Adam C."/>
            <person name="Aki S.S."/>
            <person name="Althoff F."/>
            <person name="Araki T."/>
            <person name="Arteaga-Vazquez M.A."/>
            <person name="Balasubrmanian S."/>
            <person name="Barry K."/>
            <person name="Bauer D."/>
            <person name="Boehm C.R."/>
            <person name="Briginshaw L."/>
            <person name="Caballero-Perez J."/>
            <person name="Catarino B."/>
            <person name="Chen F."/>
            <person name="Chiyoda S."/>
            <person name="Chovatia M."/>
            <person name="Davies K.M."/>
            <person name="Delmans M."/>
            <person name="Demura T."/>
            <person name="Dierschke T."/>
            <person name="Dolan L."/>
            <person name="Dorantes-Acosta A.E."/>
            <person name="Eklund D.M."/>
            <person name="Florent S.N."/>
            <person name="Flores-Sandoval E."/>
            <person name="Fujiyama A."/>
            <person name="Fukuzawa H."/>
            <person name="Galik B."/>
            <person name="Grimanelli D."/>
            <person name="Grimwood J."/>
            <person name="Grossniklaus U."/>
            <person name="Hamada T."/>
            <person name="Haseloff J."/>
            <person name="Hetherington A.J."/>
            <person name="Higo A."/>
            <person name="Hirakawa Y."/>
            <person name="Hundley H.N."/>
            <person name="Ikeda Y."/>
            <person name="Inoue K."/>
            <person name="Inoue S.I."/>
            <person name="Ishida S."/>
            <person name="Jia Q."/>
            <person name="Kakita M."/>
            <person name="Kanazawa T."/>
            <person name="Kawai Y."/>
            <person name="Kawashima T."/>
            <person name="Kennedy M."/>
            <person name="Kinose K."/>
            <person name="Kinoshita T."/>
            <person name="Kohara Y."/>
            <person name="Koide E."/>
            <person name="Komatsu K."/>
            <person name="Kopischke S."/>
            <person name="Kubo M."/>
            <person name="Kyozuka J."/>
            <person name="Lagercrantz U."/>
            <person name="Lin S.S."/>
            <person name="Lindquist E."/>
            <person name="Lipzen A.M."/>
            <person name="Lu C.W."/>
            <person name="De Luna E."/>
            <person name="Martienssen R.A."/>
            <person name="Minamino N."/>
            <person name="Mizutani M."/>
            <person name="Mizutani M."/>
            <person name="Mochizuki N."/>
            <person name="Monte I."/>
            <person name="Mosher R."/>
            <person name="Nagasaki H."/>
            <person name="Nakagami H."/>
            <person name="Naramoto S."/>
            <person name="Nishitani K."/>
            <person name="Ohtani M."/>
            <person name="Okamoto T."/>
            <person name="Okumura M."/>
            <person name="Phillips J."/>
            <person name="Pollak B."/>
            <person name="Reinders A."/>
            <person name="Rovekamp M."/>
            <person name="Sano R."/>
            <person name="Sawa S."/>
            <person name="Schmid M.W."/>
            <person name="Shirakawa M."/>
            <person name="Solano R."/>
            <person name="Spunde A."/>
            <person name="Suetsugu N."/>
            <person name="Sugano S."/>
            <person name="Sugiyama A."/>
            <person name="Sun R."/>
            <person name="Suzuki Y."/>
            <person name="Takenaka M."/>
            <person name="Takezawa D."/>
            <person name="Tomogane H."/>
            <person name="Tsuzuki M."/>
            <person name="Ueda T."/>
            <person name="Umeda M."/>
            <person name="Ward J.M."/>
            <person name="Watanabe Y."/>
            <person name="Yazaki K."/>
            <person name="Yokoyama R."/>
            <person name="Yoshitake Y."/>
            <person name="Yotsui I."/>
            <person name="Zachgo S."/>
            <person name="Schmutz J."/>
        </authorList>
    </citation>
    <scope>NUCLEOTIDE SEQUENCE [LARGE SCALE GENOMIC DNA]</scope>
    <source>
        <strain evidence="2">Tak-1</strain>
    </source>
</reference>
<protein>
    <submittedName>
        <fullName evidence="1">Uncharacterized protein</fullName>
    </submittedName>
</protein>
<dbReference type="Proteomes" id="UP000244005">
    <property type="component" value="Unassembled WGS sequence"/>
</dbReference>
<organism evidence="1 2">
    <name type="scientific">Marchantia polymorpha</name>
    <name type="common">Common liverwort</name>
    <name type="synonym">Marchantia aquatica</name>
    <dbReference type="NCBI Taxonomy" id="3197"/>
    <lineage>
        <taxon>Eukaryota</taxon>
        <taxon>Viridiplantae</taxon>
        <taxon>Streptophyta</taxon>
        <taxon>Embryophyta</taxon>
        <taxon>Marchantiophyta</taxon>
        <taxon>Marchantiopsida</taxon>
        <taxon>Marchantiidae</taxon>
        <taxon>Marchantiales</taxon>
        <taxon>Marchantiaceae</taxon>
        <taxon>Marchantia</taxon>
    </lineage>
</organism>
<dbReference type="AlphaFoldDB" id="A0A2R6WUA1"/>
<evidence type="ECO:0000313" key="1">
    <source>
        <dbReference type="EMBL" id="PTQ37431.1"/>
    </source>
</evidence>
<proteinExistence type="predicted"/>
<accession>A0A2R6WUA1</accession>
<gene>
    <name evidence="1" type="ORF">MARPO_0057s0066</name>
</gene>
<name>A0A2R6WUA1_MARPO</name>